<protein>
    <submittedName>
        <fullName evidence="1">Uncharacterized protein</fullName>
    </submittedName>
</protein>
<name>X1J243_9ZZZZ</name>
<proteinExistence type="predicted"/>
<comment type="caution">
    <text evidence="1">The sequence shown here is derived from an EMBL/GenBank/DDBJ whole genome shotgun (WGS) entry which is preliminary data.</text>
</comment>
<dbReference type="EMBL" id="BARU01027625">
    <property type="protein sequence ID" value="GAH75570.1"/>
    <property type="molecule type" value="Genomic_DNA"/>
</dbReference>
<dbReference type="AlphaFoldDB" id="X1J243"/>
<sequence>PDIVTRGSFGYWLRLSMDELNEAGYQTTLGDESIRVFFSPT</sequence>
<accession>X1J243</accession>
<feature type="non-terminal residue" evidence="1">
    <location>
        <position position="1"/>
    </location>
</feature>
<reference evidence="1" key="1">
    <citation type="journal article" date="2014" name="Front. Microbiol.">
        <title>High frequency of phylogenetically diverse reductive dehalogenase-homologous genes in deep subseafloor sedimentary metagenomes.</title>
        <authorList>
            <person name="Kawai M."/>
            <person name="Futagami T."/>
            <person name="Toyoda A."/>
            <person name="Takaki Y."/>
            <person name="Nishi S."/>
            <person name="Hori S."/>
            <person name="Arai W."/>
            <person name="Tsubouchi T."/>
            <person name="Morono Y."/>
            <person name="Uchiyama I."/>
            <person name="Ito T."/>
            <person name="Fujiyama A."/>
            <person name="Inagaki F."/>
            <person name="Takami H."/>
        </authorList>
    </citation>
    <scope>NUCLEOTIDE SEQUENCE</scope>
    <source>
        <strain evidence="1">Expedition CK06-06</strain>
    </source>
</reference>
<gene>
    <name evidence="1" type="ORF">S03H2_44204</name>
</gene>
<organism evidence="1">
    <name type="scientific">marine sediment metagenome</name>
    <dbReference type="NCBI Taxonomy" id="412755"/>
    <lineage>
        <taxon>unclassified sequences</taxon>
        <taxon>metagenomes</taxon>
        <taxon>ecological metagenomes</taxon>
    </lineage>
</organism>
<evidence type="ECO:0000313" key="1">
    <source>
        <dbReference type="EMBL" id="GAH75570.1"/>
    </source>
</evidence>